<keyword evidence="2" id="KW-1133">Transmembrane helix</keyword>
<feature type="transmembrane region" description="Helical" evidence="2">
    <location>
        <begin position="14"/>
        <end position="33"/>
    </location>
</feature>
<organism evidence="3 4">
    <name type="scientific">Anopheles farauti</name>
    <dbReference type="NCBI Taxonomy" id="69004"/>
    <lineage>
        <taxon>Eukaryota</taxon>
        <taxon>Metazoa</taxon>
        <taxon>Ecdysozoa</taxon>
        <taxon>Arthropoda</taxon>
        <taxon>Hexapoda</taxon>
        <taxon>Insecta</taxon>
        <taxon>Pterygota</taxon>
        <taxon>Neoptera</taxon>
        <taxon>Endopterygota</taxon>
        <taxon>Diptera</taxon>
        <taxon>Nematocera</taxon>
        <taxon>Culicoidea</taxon>
        <taxon>Culicidae</taxon>
        <taxon>Anophelinae</taxon>
        <taxon>Anopheles</taxon>
    </lineage>
</organism>
<dbReference type="AlphaFoldDB" id="A0A182QUA6"/>
<evidence type="ECO:0000256" key="1">
    <source>
        <dbReference type="SAM" id="MobiDB-lite"/>
    </source>
</evidence>
<name>A0A182QUA6_9DIPT</name>
<dbReference type="EMBL" id="AXCN02001080">
    <property type="status" value="NOT_ANNOTATED_CDS"/>
    <property type="molecule type" value="Genomic_DNA"/>
</dbReference>
<reference evidence="3" key="2">
    <citation type="submission" date="2020-05" db="UniProtKB">
        <authorList>
            <consortium name="EnsemblMetazoa"/>
        </authorList>
    </citation>
    <scope>IDENTIFICATION</scope>
    <source>
        <strain evidence="3">FAR1</strain>
    </source>
</reference>
<keyword evidence="2" id="KW-0812">Transmembrane</keyword>
<evidence type="ECO:0000313" key="4">
    <source>
        <dbReference type="Proteomes" id="UP000075886"/>
    </source>
</evidence>
<evidence type="ECO:0000256" key="2">
    <source>
        <dbReference type="SAM" id="Phobius"/>
    </source>
</evidence>
<keyword evidence="2" id="KW-0472">Membrane</keyword>
<reference evidence="4" key="1">
    <citation type="submission" date="2014-01" db="EMBL/GenBank/DDBJ databases">
        <title>The Genome Sequence of Anopheles farauti FAR1 (V2).</title>
        <authorList>
            <consortium name="The Broad Institute Genomics Platform"/>
            <person name="Neafsey D.E."/>
            <person name="Besansky N."/>
            <person name="Howell P."/>
            <person name="Walton C."/>
            <person name="Young S.K."/>
            <person name="Zeng Q."/>
            <person name="Gargeya S."/>
            <person name="Fitzgerald M."/>
            <person name="Haas B."/>
            <person name="Abouelleil A."/>
            <person name="Allen A.W."/>
            <person name="Alvarado L."/>
            <person name="Arachchi H.M."/>
            <person name="Berlin A.M."/>
            <person name="Chapman S.B."/>
            <person name="Gainer-Dewar J."/>
            <person name="Goldberg J."/>
            <person name="Griggs A."/>
            <person name="Gujja S."/>
            <person name="Hansen M."/>
            <person name="Howarth C."/>
            <person name="Imamovic A."/>
            <person name="Ireland A."/>
            <person name="Larimer J."/>
            <person name="McCowan C."/>
            <person name="Murphy C."/>
            <person name="Pearson M."/>
            <person name="Poon T.W."/>
            <person name="Priest M."/>
            <person name="Roberts A."/>
            <person name="Saif S."/>
            <person name="Shea T."/>
            <person name="Sisk P."/>
            <person name="Sykes S."/>
            <person name="Wortman J."/>
            <person name="Nusbaum C."/>
            <person name="Birren B."/>
        </authorList>
    </citation>
    <scope>NUCLEOTIDE SEQUENCE [LARGE SCALE GENOMIC DNA]</scope>
    <source>
        <strain evidence="4">FAR1</strain>
    </source>
</reference>
<protein>
    <submittedName>
        <fullName evidence="3">Uncharacterized protein</fullName>
    </submittedName>
</protein>
<dbReference type="STRING" id="69004.A0A182QUA6"/>
<dbReference type="VEuPathDB" id="VectorBase:AFAF017013"/>
<feature type="region of interest" description="Disordered" evidence="1">
    <location>
        <begin position="365"/>
        <end position="393"/>
    </location>
</feature>
<dbReference type="Proteomes" id="UP000075886">
    <property type="component" value="Unassembled WGS sequence"/>
</dbReference>
<accession>A0A182QUA6</accession>
<proteinExistence type="predicted"/>
<sequence length="393" mass="44467">MPTLNPVGHQSTNWIVRFVLIVAMAAFTSFGTTSPRYSMQHAMYLPWRGSHFTIWLAGSKQALVISDTDSCSWYAFSAEMTGAYVTSGKWMRGYGTKFVWNSIHVQRTIETQRRRNGRHDLADQPVQVGVRRALDVQVAPADIVDRLVIDHERAVRVLERRVRGQDRVVRLDDRRRHLRRRVDGELQFRLLAIIHRQTLHQQRGESGTGTTTERVEDQETLQTRALVGQLADAIQHQIHDLLADGVMAARIVVRRVLLAGDQLLRMEQLPVRAGAHLIHHRRLQIDEHGTGHVLASARLREERVERIVATADRLVRRHLAVRLDAMLQTVQLPASVTDLNTGLSNVLCEDGASCGSRSHSWARDIAGRIPPPHPLPMPRERLSNRGDGVSLEE</sequence>
<dbReference type="EnsemblMetazoa" id="AFAF017013-RA">
    <property type="protein sequence ID" value="AFAF017013-PA"/>
    <property type="gene ID" value="AFAF017013"/>
</dbReference>
<keyword evidence="4" id="KW-1185">Reference proteome</keyword>
<evidence type="ECO:0000313" key="3">
    <source>
        <dbReference type="EnsemblMetazoa" id="AFAF017013-PA"/>
    </source>
</evidence>